<sequence length="62" mass="7018">MGTLKFIGDTEFAPGKWIGVALDHPQGKNDGSNKGMTYFKCKDKHGVFVWRDKMIPLIHQRA</sequence>
<dbReference type="InterPro" id="IPR036859">
    <property type="entry name" value="CAP-Gly_dom_sf"/>
</dbReference>
<dbReference type="PANTHER" id="PTHR18916">
    <property type="entry name" value="DYNACTIN 1-RELATED MICROTUBULE-BINDING"/>
    <property type="match status" value="1"/>
</dbReference>
<dbReference type="PROSITE" id="PS50245">
    <property type="entry name" value="CAP_GLY_2"/>
    <property type="match status" value="1"/>
</dbReference>
<accession>A0A1X7UY93</accession>
<dbReference type="EnsemblMetazoa" id="Aqu2.1.32489_001">
    <property type="protein sequence ID" value="Aqu2.1.32489_001"/>
    <property type="gene ID" value="Aqu2.1.32489"/>
</dbReference>
<dbReference type="InterPro" id="IPR000938">
    <property type="entry name" value="CAP-Gly_domain"/>
</dbReference>
<feature type="domain" description="CAP-Gly" evidence="1">
    <location>
        <begin position="8"/>
        <end position="50"/>
    </location>
</feature>
<dbReference type="SMART" id="SM01052">
    <property type="entry name" value="CAP_GLY"/>
    <property type="match status" value="1"/>
</dbReference>
<dbReference type="AlphaFoldDB" id="A0A1X7UY93"/>
<dbReference type="STRING" id="400682.A0A1X7UY93"/>
<organism evidence="2">
    <name type="scientific">Amphimedon queenslandica</name>
    <name type="common">Sponge</name>
    <dbReference type="NCBI Taxonomy" id="400682"/>
    <lineage>
        <taxon>Eukaryota</taxon>
        <taxon>Metazoa</taxon>
        <taxon>Porifera</taxon>
        <taxon>Demospongiae</taxon>
        <taxon>Heteroscleromorpha</taxon>
        <taxon>Haplosclerida</taxon>
        <taxon>Niphatidae</taxon>
        <taxon>Amphimedon</taxon>
    </lineage>
</organism>
<evidence type="ECO:0000313" key="2">
    <source>
        <dbReference type="EnsemblMetazoa" id="Aqu2.1.32489_001"/>
    </source>
</evidence>
<name>A0A1X7UY93_AMPQE</name>
<evidence type="ECO:0000259" key="1">
    <source>
        <dbReference type="PROSITE" id="PS50245"/>
    </source>
</evidence>
<reference evidence="2" key="1">
    <citation type="submission" date="2017-05" db="UniProtKB">
        <authorList>
            <consortium name="EnsemblMetazoa"/>
        </authorList>
    </citation>
    <scope>IDENTIFICATION</scope>
</reference>
<proteinExistence type="predicted"/>
<dbReference type="OrthoDB" id="3176171at2759"/>
<dbReference type="SUPFAM" id="SSF74924">
    <property type="entry name" value="Cap-Gly domain"/>
    <property type="match status" value="1"/>
</dbReference>
<protein>
    <recommendedName>
        <fullName evidence="1">CAP-Gly domain-containing protein</fullName>
    </recommendedName>
</protein>
<dbReference type="Gene3D" id="2.30.30.190">
    <property type="entry name" value="CAP Gly-rich-like domain"/>
    <property type="match status" value="1"/>
</dbReference>
<dbReference type="PROSITE" id="PS00845">
    <property type="entry name" value="CAP_GLY_1"/>
    <property type="match status" value="1"/>
</dbReference>
<dbReference type="InParanoid" id="A0A1X7UY93"/>
<dbReference type="Pfam" id="PF01302">
    <property type="entry name" value="CAP_GLY"/>
    <property type="match status" value="1"/>
</dbReference>